<keyword evidence="3" id="KW-1185">Reference proteome</keyword>
<evidence type="ECO:0000313" key="2">
    <source>
        <dbReference type="EMBL" id="EDW80445.2"/>
    </source>
</evidence>
<name>B4N7V6_DROWI</name>
<dbReference type="AlphaFoldDB" id="B4N7V6"/>
<organism evidence="2 3">
    <name type="scientific">Drosophila willistoni</name>
    <name type="common">Fruit fly</name>
    <dbReference type="NCBI Taxonomy" id="7260"/>
    <lineage>
        <taxon>Eukaryota</taxon>
        <taxon>Metazoa</taxon>
        <taxon>Ecdysozoa</taxon>
        <taxon>Arthropoda</taxon>
        <taxon>Hexapoda</taxon>
        <taxon>Insecta</taxon>
        <taxon>Pterygota</taxon>
        <taxon>Neoptera</taxon>
        <taxon>Endopterygota</taxon>
        <taxon>Diptera</taxon>
        <taxon>Brachycera</taxon>
        <taxon>Muscomorpha</taxon>
        <taxon>Ephydroidea</taxon>
        <taxon>Drosophilidae</taxon>
        <taxon>Drosophila</taxon>
        <taxon>Sophophora</taxon>
    </lineage>
</organism>
<dbReference type="STRING" id="7260.B4N7V6"/>
<gene>
    <name evidence="2" type="primary">Dwil\GK10491</name>
    <name evidence="2" type="ORF">Dwil_GK10491</name>
</gene>
<dbReference type="InParanoid" id="B4N7V6"/>
<accession>B4N7V6</accession>
<protein>
    <submittedName>
        <fullName evidence="2">Uncharacterized protein</fullName>
    </submittedName>
</protein>
<dbReference type="PANTHER" id="PTHR20977">
    <property type="entry name" value="AT13385P-RELATED"/>
    <property type="match status" value="1"/>
</dbReference>
<dbReference type="EMBL" id="CH964218">
    <property type="protein sequence ID" value="EDW80445.2"/>
    <property type="molecule type" value="Genomic_DNA"/>
</dbReference>
<feature type="compositionally biased region" description="Polar residues" evidence="1">
    <location>
        <begin position="19"/>
        <end position="28"/>
    </location>
</feature>
<dbReference type="OrthoDB" id="7725418at2759"/>
<dbReference type="Proteomes" id="UP000007798">
    <property type="component" value="Unassembled WGS sequence"/>
</dbReference>
<dbReference type="Pfam" id="PF07248">
    <property type="entry name" value="DUF1431"/>
    <property type="match status" value="1"/>
</dbReference>
<dbReference type="HOGENOM" id="CLU_1671194_0_0_1"/>
<dbReference type="SMART" id="SM00689">
    <property type="entry name" value="DM6"/>
    <property type="match status" value="1"/>
</dbReference>
<evidence type="ECO:0000313" key="3">
    <source>
        <dbReference type="Proteomes" id="UP000007798"/>
    </source>
</evidence>
<reference evidence="2 3" key="1">
    <citation type="journal article" date="2007" name="Nature">
        <title>Evolution of genes and genomes on the Drosophila phylogeny.</title>
        <authorList>
            <consortium name="Drosophila 12 Genomes Consortium"/>
            <person name="Clark A.G."/>
            <person name="Eisen M.B."/>
            <person name="Smith D.R."/>
            <person name="Bergman C.M."/>
            <person name="Oliver B."/>
            <person name="Markow T.A."/>
            <person name="Kaufman T.C."/>
            <person name="Kellis M."/>
            <person name="Gelbart W."/>
            <person name="Iyer V.N."/>
            <person name="Pollard D.A."/>
            <person name="Sackton T.B."/>
            <person name="Larracuente A.M."/>
            <person name="Singh N.D."/>
            <person name="Abad J.P."/>
            <person name="Abt D.N."/>
            <person name="Adryan B."/>
            <person name="Aguade M."/>
            <person name="Akashi H."/>
            <person name="Anderson W.W."/>
            <person name="Aquadro C.F."/>
            <person name="Ardell D.H."/>
            <person name="Arguello R."/>
            <person name="Artieri C.G."/>
            <person name="Barbash D.A."/>
            <person name="Barker D."/>
            <person name="Barsanti P."/>
            <person name="Batterham P."/>
            <person name="Batzoglou S."/>
            <person name="Begun D."/>
            <person name="Bhutkar A."/>
            <person name="Blanco E."/>
            <person name="Bosak S.A."/>
            <person name="Bradley R.K."/>
            <person name="Brand A.D."/>
            <person name="Brent M.R."/>
            <person name="Brooks A.N."/>
            <person name="Brown R.H."/>
            <person name="Butlin R.K."/>
            <person name="Caggese C."/>
            <person name="Calvi B.R."/>
            <person name="Bernardo de Carvalho A."/>
            <person name="Caspi A."/>
            <person name="Castrezana S."/>
            <person name="Celniker S.E."/>
            <person name="Chang J.L."/>
            <person name="Chapple C."/>
            <person name="Chatterji S."/>
            <person name="Chinwalla A."/>
            <person name="Civetta A."/>
            <person name="Clifton S.W."/>
            <person name="Comeron J.M."/>
            <person name="Costello J.C."/>
            <person name="Coyne J.A."/>
            <person name="Daub J."/>
            <person name="David R.G."/>
            <person name="Delcher A.L."/>
            <person name="Delehaunty K."/>
            <person name="Do C.B."/>
            <person name="Ebling H."/>
            <person name="Edwards K."/>
            <person name="Eickbush T."/>
            <person name="Evans J.D."/>
            <person name="Filipski A."/>
            <person name="Findeiss S."/>
            <person name="Freyhult E."/>
            <person name="Fulton L."/>
            <person name="Fulton R."/>
            <person name="Garcia A.C."/>
            <person name="Gardiner A."/>
            <person name="Garfield D.A."/>
            <person name="Garvin B.E."/>
            <person name="Gibson G."/>
            <person name="Gilbert D."/>
            <person name="Gnerre S."/>
            <person name="Godfrey J."/>
            <person name="Good R."/>
            <person name="Gotea V."/>
            <person name="Gravely B."/>
            <person name="Greenberg A.J."/>
            <person name="Griffiths-Jones S."/>
            <person name="Gross S."/>
            <person name="Guigo R."/>
            <person name="Gustafson E.A."/>
            <person name="Haerty W."/>
            <person name="Hahn M.W."/>
            <person name="Halligan D.L."/>
            <person name="Halpern A.L."/>
            <person name="Halter G.M."/>
            <person name="Han M.V."/>
            <person name="Heger A."/>
            <person name="Hillier L."/>
            <person name="Hinrichs A.S."/>
            <person name="Holmes I."/>
            <person name="Hoskins R.A."/>
            <person name="Hubisz M.J."/>
            <person name="Hultmark D."/>
            <person name="Huntley M.A."/>
            <person name="Jaffe D.B."/>
            <person name="Jagadeeshan S."/>
            <person name="Jeck W.R."/>
            <person name="Johnson J."/>
            <person name="Jones C.D."/>
            <person name="Jordan W.C."/>
            <person name="Karpen G.H."/>
            <person name="Kataoka E."/>
            <person name="Keightley P.D."/>
            <person name="Kheradpour P."/>
            <person name="Kirkness E.F."/>
            <person name="Koerich L.B."/>
            <person name="Kristiansen K."/>
            <person name="Kudrna D."/>
            <person name="Kulathinal R.J."/>
            <person name="Kumar S."/>
            <person name="Kwok R."/>
            <person name="Lander E."/>
            <person name="Langley C.H."/>
            <person name="Lapoint R."/>
            <person name="Lazzaro B.P."/>
            <person name="Lee S.J."/>
            <person name="Levesque L."/>
            <person name="Li R."/>
            <person name="Lin C.F."/>
            <person name="Lin M.F."/>
            <person name="Lindblad-Toh K."/>
            <person name="Llopart A."/>
            <person name="Long M."/>
            <person name="Low L."/>
            <person name="Lozovsky E."/>
            <person name="Lu J."/>
            <person name="Luo M."/>
            <person name="Machado C.A."/>
            <person name="Makalowski W."/>
            <person name="Marzo M."/>
            <person name="Matsuda M."/>
            <person name="Matzkin L."/>
            <person name="McAllister B."/>
            <person name="McBride C.S."/>
            <person name="McKernan B."/>
            <person name="McKernan K."/>
            <person name="Mendez-Lago M."/>
            <person name="Minx P."/>
            <person name="Mollenhauer M.U."/>
            <person name="Montooth K."/>
            <person name="Mount S.M."/>
            <person name="Mu X."/>
            <person name="Myers E."/>
            <person name="Negre B."/>
            <person name="Newfeld S."/>
            <person name="Nielsen R."/>
            <person name="Noor M.A."/>
            <person name="O'Grady P."/>
            <person name="Pachter L."/>
            <person name="Papaceit M."/>
            <person name="Parisi M.J."/>
            <person name="Parisi M."/>
            <person name="Parts L."/>
            <person name="Pedersen J.S."/>
            <person name="Pesole G."/>
            <person name="Phillippy A.M."/>
            <person name="Ponting C.P."/>
            <person name="Pop M."/>
            <person name="Porcelli D."/>
            <person name="Powell J.R."/>
            <person name="Prohaska S."/>
            <person name="Pruitt K."/>
            <person name="Puig M."/>
            <person name="Quesneville H."/>
            <person name="Ram K.R."/>
            <person name="Rand D."/>
            <person name="Rasmussen M.D."/>
            <person name="Reed L.K."/>
            <person name="Reenan R."/>
            <person name="Reily A."/>
            <person name="Remington K.A."/>
            <person name="Rieger T.T."/>
            <person name="Ritchie M.G."/>
            <person name="Robin C."/>
            <person name="Rogers Y.H."/>
            <person name="Rohde C."/>
            <person name="Rozas J."/>
            <person name="Rubenfield M.J."/>
            <person name="Ruiz A."/>
            <person name="Russo S."/>
            <person name="Salzberg S.L."/>
            <person name="Sanchez-Gracia A."/>
            <person name="Saranga D.J."/>
            <person name="Sato H."/>
            <person name="Schaeffer S.W."/>
            <person name="Schatz M.C."/>
            <person name="Schlenke T."/>
            <person name="Schwartz R."/>
            <person name="Segarra C."/>
            <person name="Singh R.S."/>
            <person name="Sirot L."/>
            <person name="Sirota M."/>
            <person name="Sisneros N.B."/>
            <person name="Smith C.D."/>
            <person name="Smith T.F."/>
            <person name="Spieth J."/>
            <person name="Stage D.E."/>
            <person name="Stark A."/>
            <person name="Stephan W."/>
            <person name="Strausberg R.L."/>
            <person name="Strempel S."/>
            <person name="Sturgill D."/>
            <person name="Sutton G."/>
            <person name="Sutton G.G."/>
            <person name="Tao W."/>
            <person name="Teichmann S."/>
            <person name="Tobari Y.N."/>
            <person name="Tomimura Y."/>
            <person name="Tsolas J.M."/>
            <person name="Valente V.L."/>
            <person name="Venter E."/>
            <person name="Venter J.C."/>
            <person name="Vicario S."/>
            <person name="Vieira F.G."/>
            <person name="Vilella A.J."/>
            <person name="Villasante A."/>
            <person name="Walenz B."/>
            <person name="Wang J."/>
            <person name="Wasserman M."/>
            <person name="Watts T."/>
            <person name="Wilson D."/>
            <person name="Wilson R.K."/>
            <person name="Wing R.A."/>
            <person name="Wolfner M.F."/>
            <person name="Wong A."/>
            <person name="Wong G.K."/>
            <person name="Wu C.I."/>
            <person name="Wu G."/>
            <person name="Yamamoto D."/>
            <person name="Yang H.P."/>
            <person name="Yang S.P."/>
            <person name="Yorke J.A."/>
            <person name="Yoshida K."/>
            <person name="Zdobnov E."/>
            <person name="Zhang P."/>
            <person name="Zhang Y."/>
            <person name="Zimin A.V."/>
            <person name="Baldwin J."/>
            <person name="Abdouelleil A."/>
            <person name="Abdulkadir J."/>
            <person name="Abebe A."/>
            <person name="Abera B."/>
            <person name="Abreu J."/>
            <person name="Acer S.C."/>
            <person name="Aftuck L."/>
            <person name="Alexander A."/>
            <person name="An P."/>
            <person name="Anderson E."/>
            <person name="Anderson S."/>
            <person name="Arachi H."/>
            <person name="Azer M."/>
            <person name="Bachantsang P."/>
            <person name="Barry A."/>
            <person name="Bayul T."/>
            <person name="Berlin A."/>
            <person name="Bessette D."/>
            <person name="Bloom T."/>
            <person name="Blye J."/>
            <person name="Boguslavskiy L."/>
            <person name="Bonnet C."/>
            <person name="Boukhgalter B."/>
            <person name="Bourzgui I."/>
            <person name="Brown A."/>
            <person name="Cahill P."/>
            <person name="Channer S."/>
            <person name="Cheshatsang Y."/>
            <person name="Chuda L."/>
            <person name="Citroen M."/>
            <person name="Collymore A."/>
            <person name="Cooke P."/>
            <person name="Costello M."/>
            <person name="D'Aco K."/>
            <person name="Daza R."/>
            <person name="De Haan G."/>
            <person name="DeGray S."/>
            <person name="DeMaso C."/>
            <person name="Dhargay N."/>
            <person name="Dooley K."/>
            <person name="Dooley E."/>
            <person name="Doricent M."/>
            <person name="Dorje P."/>
            <person name="Dorjee K."/>
            <person name="Dupes A."/>
            <person name="Elong R."/>
            <person name="Falk J."/>
            <person name="Farina A."/>
            <person name="Faro S."/>
            <person name="Ferguson D."/>
            <person name="Fisher S."/>
            <person name="Foley C.D."/>
            <person name="Franke A."/>
            <person name="Friedrich D."/>
            <person name="Gadbois L."/>
            <person name="Gearin G."/>
            <person name="Gearin C.R."/>
            <person name="Giannoukos G."/>
            <person name="Goode T."/>
            <person name="Graham J."/>
            <person name="Grandbois E."/>
            <person name="Grewal S."/>
            <person name="Gyaltsen K."/>
            <person name="Hafez N."/>
            <person name="Hagos B."/>
            <person name="Hall J."/>
            <person name="Henson C."/>
            <person name="Hollinger A."/>
            <person name="Honan T."/>
            <person name="Huard M.D."/>
            <person name="Hughes L."/>
            <person name="Hurhula B."/>
            <person name="Husby M.E."/>
            <person name="Kamat A."/>
            <person name="Kanga B."/>
            <person name="Kashin S."/>
            <person name="Khazanovich D."/>
            <person name="Kisner P."/>
            <person name="Lance K."/>
            <person name="Lara M."/>
            <person name="Lee W."/>
            <person name="Lennon N."/>
            <person name="Letendre F."/>
            <person name="LeVine R."/>
            <person name="Lipovsky A."/>
            <person name="Liu X."/>
            <person name="Liu J."/>
            <person name="Liu S."/>
            <person name="Lokyitsang T."/>
            <person name="Lokyitsang Y."/>
            <person name="Lubonja R."/>
            <person name="Lui A."/>
            <person name="MacDonald P."/>
            <person name="Magnisalis V."/>
            <person name="Maru K."/>
            <person name="Matthews C."/>
            <person name="McCusker W."/>
            <person name="McDonough S."/>
            <person name="Mehta T."/>
            <person name="Meldrim J."/>
            <person name="Meneus L."/>
            <person name="Mihai O."/>
            <person name="Mihalev A."/>
            <person name="Mihova T."/>
            <person name="Mittelman R."/>
            <person name="Mlenga V."/>
            <person name="Montmayeur A."/>
            <person name="Mulrain L."/>
            <person name="Navidi A."/>
            <person name="Naylor J."/>
            <person name="Negash T."/>
            <person name="Nguyen T."/>
            <person name="Nguyen N."/>
            <person name="Nicol R."/>
            <person name="Norbu C."/>
            <person name="Norbu N."/>
            <person name="Novod N."/>
            <person name="O'Neill B."/>
            <person name="Osman S."/>
            <person name="Markiewicz E."/>
            <person name="Oyono O.L."/>
            <person name="Patti C."/>
            <person name="Phunkhang P."/>
            <person name="Pierre F."/>
            <person name="Priest M."/>
            <person name="Raghuraman S."/>
            <person name="Rege F."/>
            <person name="Reyes R."/>
            <person name="Rise C."/>
            <person name="Rogov P."/>
            <person name="Ross K."/>
            <person name="Ryan E."/>
            <person name="Settipalli S."/>
            <person name="Shea T."/>
            <person name="Sherpa N."/>
            <person name="Shi L."/>
            <person name="Shih D."/>
            <person name="Sparrow T."/>
            <person name="Spaulding J."/>
            <person name="Stalker J."/>
            <person name="Stange-Thomann N."/>
            <person name="Stavropoulos S."/>
            <person name="Stone C."/>
            <person name="Strader C."/>
            <person name="Tesfaye S."/>
            <person name="Thomson T."/>
            <person name="Thoulutsang Y."/>
            <person name="Thoulutsang D."/>
            <person name="Topham K."/>
            <person name="Topping I."/>
            <person name="Tsamla T."/>
            <person name="Vassiliev H."/>
            <person name="Vo A."/>
            <person name="Wangchuk T."/>
            <person name="Wangdi T."/>
            <person name="Weiand M."/>
            <person name="Wilkinson J."/>
            <person name="Wilson A."/>
            <person name="Yadav S."/>
            <person name="Young G."/>
            <person name="Yu Q."/>
            <person name="Zembek L."/>
            <person name="Zhong D."/>
            <person name="Zimmer A."/>
            <person name="Zwirko Z."/>
            <person name="Jaffe D.B."/>
            <person name="Alvarez P."/>
            <person name="Brockman W."/>
            <person name="Butler J."/>
            <person name="Chin C."/>
            <person name="Gnerre S."/>
            <person name="Grabherr M."/>
            <person name="Kleber M."/>
            <person name="Mauceli E."/>
            <person name="MacCallum I."/>
        </authorList>
    </citation>
    <scope>NUCLEOTIDE SEQUENCE [LARGE SCALE GENOMIC DNA]</scope>
    <source>
        <strain evidence="3">Tucson 14030-0811.24</strain>
    </source>
</reference>
<dbReference type="InterPro" id="IPR006611">
    <property type="entry name" value="DUF1431_DROsp"/>
</dbReference>
<sequence length="162" mass="18758">MASKDFVDSPKCSKVDNGGCQNKTQCSPKSIAKPKKEKEEPFQFHHLLKQPAECCADPCPERLPTFDECLYKESDKAARKYQVTWVECPPIQIKPKKICCFEKGKRPPIPRRKCKEPKAKCEEEVQCPEEGRCPIYVGRFSVLHDLHKKFRENRSSRFGVVW</sequence>
<proteinExistence type="predicted"/>
<dbReference type="PANTHER" id="PTHR20977:SF0">
    <property type="entry name" value="AT13385P-RELATED"/>
    <property type="match status" value="1"/>
</dbReference>
<feature type="region of interest" description="Disordered" evidence="1">
    <location>
        <begin position="1"/>
        <end position="38"/>
    </location>
</feature>
<feature type="compositionally biased region" description="Basic and acidic residues" evidence="1">
    <location>
        <begin position="1"/>
        <end position="14"/>
    </location>
</feature>
<evidence type="ECO:0000256" key="1">
    <source>
        <dbReference type="SAM" id="MobiDB-lite"/>
    </source>
</evidence>